<feature type="transmembrane region" description="Helical" evidence="2">
    <location>
        <begin position="58"/>
        <end position="79"/>
    </location>
</feature>
<feature type="compositionally biased region" description="Basic and acidic residues" evidence="1">
    <location>
        <begin position="180"/>
        <end position="190"/>
    </location>
</feature>
<evidence type="ECO:0000313" key="3">
    <source>
        <dbReference type="EMBL" id="KAJ9633344.1"/>
    </source>
</evidence>
<accession>A0AA38Y2M3</accession>
<organism evidence="3 4">
    <name type="scientific">Knufia peltigerae</name>
    <dbReference type="NCBI Taxonomy" id="1002370"/>
    <lineage>
        <taxon>Eukaryota</taxon>
        <taxon>Fungi</taxon>
        <taxon>Dikarya</taxon>
        <taxon>Ascomycota</taxon>
        <taxon>Pezizomycotina</taxon>
        <taxon>Eurotiomycetes</taxon>
        <taxon>Chaetothyriomycetidae</taxon>
        <taxon>Chaetothyriales</taxon>
        <taxon>Trichomeriaceae</taxon>
        <taxon>Knufia</taxon>
    </lineage>
</organism>
<proteinExistence type="predicted"/>
<keyword evidence="4" id="KW-1185">Reference proteome</keyword>
<dbReference type="Proteomes" id="UP001172681">
    <property type="component" value="Unassembled WGS sequence"/>
</dbReference>
<evidence type="ECO:0000313" key="4">
    <source>
        <dbReference type="Proteomes" id="UP001172681"/>
    </source>
</evidence>
<dbReference type="EMBL" id="JAPDRN010000047">
    <property type="protein sequence ID" value="KAJ9633344.1"/>
    <property type="molecule type" value="Genomic_DNA"/>
</dbReference>
<keyword evidence="2" id="KW-0472">Membrane</keyword>
<gene>
    <name evidence="3" type="ORF">H2204_007061</name>
</gene>
<sequence>MFDAVRLSAQQEQIKLFDSILPQKGISMMFSMTKGKMRGTHSSQYEASSQLTFPKPKGVNLILSVIVIFGLLSALLNAAPVPDDDDASMQTFELDNGGGAAAAAAPNFFFSPVAAAVTGVVDAVEVLANHPNSSPRVWKLGTMNDHDHPDHPAPAASSQTHDHDHHHHHPDFESPLGHPYHNDNDTHDSATDQLHQLDRRHSFALNCQDDRSYTNACTRKGYSCNSLGRLITRGRDSWCDSKCRCVNLSPKSCLNQLAVYIDCYLKGENIMGADGTVIGNLYAAEDLGNDTLVLH</sequence>
<keyword evidence="2" id="KW-1133">Transmembrane helix</keyword>
<evidence type="ECO:0000256" key="1">
    <source>
        <dbReference type="SAM" id="MobiDB-lite"/>
    </source>
</evidence>
<protein>
    <submittedName>
        <fullName evidence="3">Uncharacterized protein</fullName>
    </submittedName>
</protein>
<comment type="caution">
    <text evidence="3">The sequence shown here is derived from an EMBL/GenBank/DDBJ whole genome shotgun (WGS) entry which is preliminary data.</text>
</comment>
<evidence type="ECO:0000256" key="2">
    <source>
        <dbReference type="SAM" id="Phobius"/>
    </source>
</evidence>
<name>A0AA38Y2M3_9EURO</name>
<feature type="region of interest" description="Disordered" evidence="1">
    <location>
        <begin position="139"/>
        <end position="190"/>
    </location>
</feature>
<keyword evidence="2" id="KW-0812">Transmembrane</keyword>
<dbReference type="AlphaFoldDB" id="A0AA38Y2M3"/>
<reference evidence="3" key="1">
    <citation type="submission" date="2022-10" db="EMBL/GenBank/DDBJ databases">
        <title>Culturing micro-colonial fungi from biological soil crusts in the Mojave desert and describing Neophaeococcomyces mojavensis, and introducing the new genera and species Taxawa tesnikishii.</title>
        <authorList>
            <person name="Kurbessoian T."/>
            <person name="Stajich J.E."/>
        </authorList>
    </citation>
    <scope>NUCLEOTIDE SEQUENCE</scope>
    <source>
        <strain evidence="3">TK_35</strain>
    </source>
</reference>